<evidence type="ECO:0000259" key="1">
    <source>
        <dbReference type="Pfam" id="PF04972"/>
    </source>
</evidence>
<dbReference type="InterPro" id="IPR007055">
    <property type="entry name" value="BON_dom"/>
</dbReference>
<evidence type="ECO:0000313" key="3">
    <source>
        <dbReference type="Proteomes" id="UP001353952"/>
    </source>
</evidence>
<dbReference type="RefSeq" id="WP_308432053.1">
    <property type="nucleotide sequence ID" value="NZ_BMUO01000011.1"/>
</dbReference>
<dbReference type="EMBL" id="JAYXNZ010000002">
    <property type="protein sequence ID" value="MEC7051896.1"/>
    <property type="molecule type" value="Genomic_DNA"/>
</dbReference>
<reference evidence="2 3" key="1">
    <citation type="submission" date="2024-01" db="EMBL/GenBank/DDBJ databases">
        <title>Genome analysis.</title>
        <authorList>
            <person name="Zhang K."/>
        </authorList>
    </citation>
    <scope>NUCLEOTIDE SEQUENCE [LARGE SCALE GENOMIC DNA]</scope>
    <source>
        <strain evidence="2 3">CGMCC 4.1753</strain>
    </source>
</reference>
<dbReference type="Proteomes" id="UP001353952">
    <property type="component" value="Unassembled WGS sequence"/>
</dbReference>
<keyword evidence="3" id="KW-1185">Reference proteome</keyword>
<organism evidence="2 3">
    <name type="scientific">Streptomyces violaceochromogenes</name>
    <dbReference type="NCBI Taxonomy" id="67377"/>
    <lineage>
        <taxon>Bacteria</taxon>
        <taxon>Bacillati</taxon>
        <taxon>Actinomycetota</taxon>
        <taxon>Actinomycetes</taxon>
        <taxon>Kitasatosporales</taxon>
        <taxon>Streptomycetaceae</taxon>
        <taxon>Streptomyces</taxon>
    </lineage>
</organism>
<feature type="domain" description="BON" evidence="1">
    <location>
        <begin position="30"/>
        <end position="67"/>
    </location>
</feature>
<sequence>MVHDEEKVLGVISETDLMTGQAAGTPGPPEPGVVTLTGQLEGRSECAMAVEMCRQTDGVVAVVDHLTHRFDDSWRRPDEPAPEAIIGNRLRRL</sequence>
<comment type="caution">
    <text evidence="2">The sequence shown here is derived from an EMBL/GenBank/DDBJ whole genome shotgun (WGS) entry which is preliminary data.</text>
</comment>
<proteinExistence type="predicted"/>
<accession>A0ABU6LUQ2</accession>
<protein>
    <submittedName>
        <fullName evidence="2">BON domain-containing protein</fullName>
    </submittedName>
</protein>
<name>A0ABU6LUQ2_9ACTN</name>
<dbReference type="Pfam" id="PF04972">
    <property type="entry name" value="BON"/>
    <property type="match status" value="1"/>
</dbReference>
<gene>
    <name evidence="2" type="ORF">RFN57_06315</name>
</gene>
<evidence type="ECO:0000313" key="2">
    <source>
        <dbReference type="EMBL" id="MEC7051896.1"/>
    </source>
</evidence>